<dbReference type="InterPro" id="IPR006043">
    <property type="entry name" value="NCS2"/>
</dbReference>
<name>A0A328TGG8_9GAMM</name>
<comment type="subcellular location">
    <subcellularLocation>
        <location evidence="1">Membrane</location>
        <topology evidence="1">Multi-pass membrane protein</topology>
    </subcellularLocation>
</comment>
<gene>
    <name evidence="6" type="ORF">ACZ87_03860</name>
</gene>
<proteinExistence type="predicted"/>
<dbReference type="AlphaFoldDB" id="A0A328TGG8"/>
<evidence type="ECO:0000256" key="2">
    <source>
        <dbReference type="ARBA" id="ARBA00022692"/>
    </source>
</evidence>
<organism evidence="6 7">
    <name type="scientific">Candidatus Erwinia dacicola</name>
    <dbReference type="NCBI Taxonomy" id="252393"/>
    <lineage>
        <taxon>Bacteria</taxon>
        <taxon>Pseudomonadati</taxon>
        <taxon>Pseudomonadota</taxon>
        <taxon>Gammaproteobacteria</taxon>
        <taxon>Enterobacterales</taxon>
        <taxon>Erwiniaceae</taxon>
        <taxon>Erwinia</taxon>
    </lineage>
</organism>
<evidence type="ECO:0000313" key="6">
    <source>
        <dbReference type="EMBL" id="RAP68332.1"/>
    </source>
</evidence>
<dbReference type="Proteomes" id="UP000244334">
    <property type="component" value="Unassembled WGS sequence"/>
</dbReference>
<comment type="caution">
    <text evidence="6">The sequence shown here is derived from an EMBL/GenBank/DDBJ whole genome shotgun (WGS) entry which is preliminary data.</text>
</comment>
<feature type="transmembrane region" description="Helical" evidence="5">
    <location>
        <begin position="20"/>
        <end position="38"/>
    </location>
</feature>
<evidence type="ECO:0000313" key="7">
    <source>
        <dbReference type="Proteomes" id="UP000244334"/>
    </source>
</evidence>
<keyword evidence="4 5" id="KW-0472">Membrane</keyword>
<evidence type="ECO:0000256" key="3">
    <source>
        <dbReference type="ARBA" id="ARBA00022989"/>
    </source>
</evidence>
<accession>A0A328TGG8</accession>
<keyword evidence="2 5" id="KW-0812">Transmembrane</keyword>
<protein>
    <submittedName>
        <fullName evidence="6">Permease family protein</fullName>
    </submittedName>
</protein>
<evidence type="ECO:0000256" key="5">
    <source>
        <dbReference type="SAM" id="Phobius"/>
    </source>
</evidence>
<sequence length="80" mass="8601">MAANIAGLLPADGNSPDSKTVIISMVTLGVTIFGLVMFRDFMAIIPILIGVLVGYALSYGMGIVDWTLVREAHWFALPTF</sequence>
<dbReference type="GO" id="GO:0016020">
    <property type="term" value="C:membrane"/>
    <property type="evidence" value="ECO:0007669"/>
    <property type="project" value="UniProtKB-SubCell"/>
</dbReference>
<evidence type="ECO:0000256" key="4">
    <source>
        <dbReference type="ARBA" id="ARBA00023136"/>
    </source>
</evidence>
<dbReference type="Pfam" id="PF00860">
    <property type="entry name" value="Xan_ur_permease"/>
    <property type="match status" value="1"/>
</dbReference>
<keyword evidence="3 5" id="KW-1133">Transmembrane helix</keyword>
<evidence type="ECO:0000256" key="1">
    <source>
        <dbReference type="ARBA" id="ARBA00004141"/>
    </source>
</evidence>
<keyword evidence="7" id="KW-1185">Reference proteome</keyword>
<dbReference type="EMBL" id="LJAM02000831">
    <property type="protein sequence ID" value="RAP68332.1"/>
    <property type="molecule type" value="Genomic_DNA"/>
</dbReference>
<feature type="transmembrane region" description="Helical" evidence="5">
    <location>
        <begin position="45"/>
        <end position="64"/>
    </location>
</feature>
<dbReference type="GO" id="GO:0015205">
    <property type="term" value="F:nucleobase transmembrane transporter activity"/>
    <property type="evidence" value="ECO:0007669"/>
    <property type="project" value="UniProtKB-ARBA"/>
</dbReference>
<reference evidence="6" key="1">
    <citation type="submission" date="2018-04" db="EMBL/GenBank/DDBJ databases">
        <title>Genomes of the Obligate Erwinia dacicola and Facultative Enterobacter sp. OLF Endosymbionts of the Olive Fruit fly, Bactrocera oleae.</title>
        <authorList>
            <person name="Estes A.M."/>
            <person name="Hearn D.J."/>
            <person name="Agarwal S."/>
            <person name="Pierson E.A."/>
            <person name="Dunning-Hotopp J.C."/>
        </authorList>
    </citation>
    <scope>NUCLEOTIDE SEQUENCE [LARGE SCALE GENOMIC DNA]</scope>
    <source>
        <strain evidence="6">Oroville</strain>
    </source>
</reference>